<reference evidence="2 3" key="1">
    <citation type="journal article" date="2014" name="BMC Genomics">
        <title>Genome sequencing of four Aureobasidium pullulans varieties: biotechnological potential, stress tolerance, and description of new species.</title>
        <authorList>
            <person name="Gostin Ar C."/>
            <person name="Ohm R.A."/>
            <person name="Kogej T."/>
            <person name="Sonjak S."/>
            <person name="Turk M."/>
            <person name="Zajc J."/>
            <person name="Zalar P."/>
            <person name="Grube M."/>
            <person name="Sun H."/>
            <person name="Han J."/>
            <person name="Sharma A."/>
            <person name="Chiniquy J."/>
            <person name="Ngan C.Y."/>
            <person name="Lipzen A."/>
            <person name="Barry K."/>
            <person name="Grigoriev I.V."/>
            <person name="Gunde-Cimerman N."/>
        </authorList>
    </citation>
    <scope>NUCLEOTIDE SEQUENCE [LARGE SCALE GENOMIC DNA]</scope>
    <source>
        <strain evidence="2 3">CBS 110374</strain>
    </source>
</reference>
<dbReference type="RefSeq" id="XP_040875501.1">
    <property type="nucleotide sequence ID" value="XM_041028879.1"/>
</dbReference>
<feature type="compositionally biased region" description="Polar residues" evidence="1">
    <location>
        <begin position="1"/>
        <end position="30"/>
    </location>
</feature>
<sequence length="256" mass="28618">MSAQSNLTGGQAPSENSAVGTPTKYSAGQTRSSVAGRRRVPRPRLDLDIQATHSVRCEELSYRYIRDTLRNQPDINKPLPPLPDQKPLSRPASPIDRAAHWVNKKVVTPVKEFFRTPEVEEMIKQNQEGYINEPHPSFAELRSQPVTPRHSRGRSSIDRRFTSSRRSDSISSILSRETFQSTPTTPRSRMSDVSMSSSVRHALDSAQQVGSRLGLNHEAGRLFFADAAPAGMMDPCSVCHKEPRGVLYHGRCRDCR</sequence>
<name>A0A074VDM9_AURM1</name>
<keyword evidence="3" id="KW-1185">Reference proteome</keyword>
<dbReference type="GeneID" id="63922252"/>
<evidence type="ECO:0000313" key="3">
    <source>
        <dbReference type="Proteomes" id="UP000030672"/>
    </source>
</evidence>
<protein>
    <submittedName>
        <fullName evidence="2">Uncharacterized protein</fullName>
    </submittedName>
</protein>
<dbReference type="HOGENOM" id="CLU_1085789_0_0_1"/>
<dbReference type="AlphaFoldDB" id="A0A074VDM9"/>
<evidence type="ECO:0000256" key="1">
    <source>
        <dbReference type="SAM" id="MobiDB-lite"/>
    </source>
</evidence>
<gene>
    <name evidence="2" type="ORF">M437DRAFT_88624</name>
</gene>
<feature type="region of interest" description="Disordered" evidence="1">
    <location>
        <begin position="130"/>
        <end position="192"/>
    </location>
</feature>
<accession>A0A074VDM9</accession>
<feature type="region of interest" description="Disordered" evidence="1">
    <location>
        <begin position="71"/>
        <end position="90"/>
    </location>
</feature>
<feature type="compositionally biased region" description="Polar residues" evidence="1">
    <location>
        <begin position="177"/>
        <end position="186"/>
    </location>
</feature>
<feature type="region of interest" description="Disordered" evidence="1">
    <location>
        <begin position="1"/>
        <end position="46"/>
    </location>
</feature>
<feature type="compositionally biased region" description="Basic and acidic residues" evidence="1">
    <location>
        <begin position="155"/>
        <end position="168"/>
    </location>
</feature>
<organism evidence="2 3">
    <name type="scientific">Aureobasidium melanogenum (strain CBS 110374)</name>
    <name type="common">Aureobasidium pullulans var. melanogenum</name>
    <dbReference type="NCBI Taxonomy" id="1043003"/>
    <lineage>
        <taxon>Eukaryota</taxon>
        <taxon>Fungi</taxon>
        <taxon>Dikarya</taxon>
        <taxon>Ascomycota</taxon>
        <taxon>Pezizomycotina</taxon>
        <taxon>Dothideomycetes</taxon>
        <taxon>Dothideomycetidae</taxon>
        <taxon>Dothideales</taxon>
        <taxon>Saccotheciaceae</taxon>
        <taxon>Aureobasidium</taxon>
    </lineage>
</organism>
<proteinExistence type="predicted"/>
<evidence type="ECO:0000313" key="2">
    <source>
        <dbReference type="EMBL" id="KEQ58478.1"/>
    </source>
</evidence>
<dbReference type="Proteomes" id="UP000030672">
    <property type="component" value="Unassembled WGS sequence"/>
</dbReference>
<dbReference type="EMBL" id="KL584855">
    <property type="protein sequence ID" value="KEQ58478.1"/>
    <property type="molecule type" value="Genomic_DNA"/>
</dbReference>